<evidence type="ECO:0000313" key="2">
    <source>
        <dbReference type="EMBL" id="SNT16186.1"/>
    </source>
</evidence>
<gene>
    <name evidence="2" type="ORF">SAMN05216252_115138</name>
</gene>
<organism evidence="2 3">
    <name type="scientific">Actinacidiphila glaucinigra</name>
    <dbReference type="NCBI Taxonomy" id="235986"/>
    <lineage>
        <taxon>Bacteria</taxon>
        <taxon>Bacillati</taxon>
        <taxon>Actinomycetota</taxon>
        <taxon>Actinomycetes</taxon>
        <taxon>Kitasatosporales</taxon>
        <taxon>Streptomycetaceae</taxon>
        <taxon>Actinacidiphila</taxon>
    </lineage>
</organism>
<dbReference type="Proteomes" id="UP000198280">
    <property type="component" value="Unassembled WGS sequence"/>
</dbReference>
<feature type="chain" id="PRO_5012534468" evidence="1">
    <location>
        <begin position="21"/>
        <end position="219"/>
    </location>
</feature>
<name>A0A239KCT4_9ACTN</name>
<accession>A0A239KCT4</accession>
<dbReference type="AlphaFoldDB" id="A0A239KCT4"/>
<protein>
    <submittedName>
        <fullName evidence="2">Uncharacterized protein</fullName>
    </submittedName>
</protein>
<keyword evidence="3" id="KW-1185">Reference proteome</keyword>
<reference evidence="2 3" key="1">
    <citation type="submission" date="2017-06" db="EMBL/GenBank/DDBJ databases">
        <authorList>
            <person name="Kim H.J."/>
            <person name="Triplett B.A."/>
        </authorList>
    </citation>
    <scope>NUCLEOTIDE SEQUENCE [LARGE SCALE GENOMIC DNA]</scope>
    <source>
        <strain evidence="2 3">CGMCC 4.1858</strain>
    </source>
</reference>
<evidence type="ECO:0000313" key="3">
    <source>
        <dbReference type="Proteomes" id="UP000198280"/>
    </source>
</evidence>
<dbReference type="EMBL" id="FZOF01000015">
    <property type="protein sequence ID" value="SNT16186.1"/>
    <property type="molecule type" value="Genomic_DNA"/>
</dbReference>
<feature type="signal peptide" evidence="1">
    <location>
        <begin position="1"/>
        <end position="20"/>
    </location>
</feature>
<evidence type="ECO:0000256" key="1">
    <source>
        <dbReference type="SAM" id="SignalP"/>
    </source>
</evidence>
<proteinExistence type="predicted"/>
<keyword evidence="1" id="KW-0732">Signal</keyword>
<sequence>MATAAAVAIGAVSFGASAVAAPAGPAAPAAHQVGAAPAAAAAKAVAAPRKQTPEIVTQLIGKGRVDGKRWSVALEFHRTLPEGYELPTSPDGTPAPGTALLCQRMYIDGVRIDHQGGPWSDCQPVTGTHDPAGSGSMGLWGFQDKGTSGSRLMVSNPEADIAYGIVDLTDGTRLKAATVTVPGTDYRAWAVAIPNGKTISAVDQYDKRHHRLTHDTYWR</sequence>